<keyword evidence="12" id="KW-0030">Aminoacyl-tRNA synthetase</keyword>
<name>A0A829BSK6_STRMG</name>
<keyword evidence="7 9" id="KW-0368">Histidine biosynthesis</keyword>
<feature type="binding site" evidence="10">
    <location>
        <position position="117"/>
    </location>
    <ligand>
        <name>L-histidine</name>
        <dbReference type="ChEBI" id="CHEBI:57595"/>
    </ligand>
</feature>
<dbReference type="UniPathway" id="UPA00031">
    <property type="reaction ID" value="UER00006"/>
</dbReference>
<evidence type="ECO:0000256" key="7">
    <source>
        <dbReference type="ARBA" id="ARBA00023102"/>
    </source>
</evidence>
<dbReference type="AlphaFoldDB" id="A0A829BSK6"/>
<evidence type="ECO:0000256" key="6">
    <source>
        <dbReference type="ARBA" id="ARBA00022605"/>
    </source>
</evidence>
<evidence type="ECO:0000256" key="8">
    <source>
        <dbReference type="ARBA" id="ARBA00025246"/>
    </source>
</evidence>
<evidence type="ECO:0000256" key="5">
    <source>
        <dbReference type="ARBA" id="ARBA00022490"/>
    </source>
</evidence>
<dbReference type="PANTHER" id="PTHR43707">
    <property type="entry name" value="HISTIDYL-TRNA SYNTHETASE"/>
    <property type="match status" value="1"/>
</dbReference>
<dbReference type="InterPro" id="IPR004517">
    <property type="entry name" value="HisZ"/>
</dbReference>
<comment type="function">
    <text evidence="8 9">Required for the first step of histidine biosynthesis. May allow the feedback regulation of ATP phosphoribosyltransferase activity by histidine.</text>
</comment>
<proteinExistence type="inferred from homology"/>
<organism evidence="12 13">
    <name type="scientific">Streptococcus mutans SM6</name>
    <dbReference type="NCBI Taxonomy" id="857119"/>
    <lineage>
        <taxon>Bacteria</taxon>
        <taxon>Bacillati</taxon>
        <taxon>Bacillota</taxon>
        <taxon>Bacilli</taxon>
        <taxon>Lactobacillales</taxon>
        <taxon>Streptococcaceae</taxon>
        <taxon>Streptococcus</taxon>
    </lineage>
</organism>
<feature type="binding site" evidence="10">
    <location>
        <position position="121"/>
    </location>
    <ligand>
        <name>L-histidine</name>
        <dbReference type="ChEBI" id="CHEBI:57595"/>
    </ligand>
</feature>
<dbReference type="CDD" id="cd00773">
    <property type="entry name" value="HisRS-like_core"/>
    <property type="match status" value="1"/>
</dbReference>
<keyword evidence="6 9" id="KW-0028">Amino-acid biosynthesis</keyword>
<evidence type="ECO:0000256" key="10">
    <source>
        <dbReference type="PIRSR" id="PIRSR001549-1"/>
    </source>
</evidence>
<dbReference type="GO" id="GO:0016740">
    <property type="term" value="F:transferase activity"/>
    <property type="evidence" value="ECO:0007669"/>
    <property type="project" value="UniProtKB-ARBA"/>
</dbReference>
<comment type="pathway">
    <text evidence="2 9">Amino-acid biosynthesis; L-histidine biosynthesis; L-histidine from 5-phospho-alpha-D-ribose 1-diphosphate: step 1/9.</text>
</comment>
<dbReference type="GO" id="GO:0005737">
    <property type="term" value="C:cytoplasm"/>
    <property type="evidence" value="ECO:0007669"/>
    <property type="project" value="UniProtKB-SubCell"/>
</dbReference>
<sequence>MKKTSLPVGMHDKLFKRARVMYEIERDISNLLIKQGFNRIETPTLEHFEVFADDVSSEHYHLFDKKGNLLSLRPDITSQIGRVIASTRVETPIKFSYSGKVFKYNEELRGLANEHTQAGIEIVGYKTQDAIKDALLSAKDALKASGLKDYKFEFSHAHILQTIFANLDIPETAKKELTTFIQDKNITGLNEFTHRYPSEFDALIRQLPFLFGESHQVLKKARQLTNHQTILSALTDLEDLLQELADSLSEITLDLAQIASMPYYTGLMFKVFGDKIPDAFVSGGRYDKLFERFGAKELTAIGWALDIDSVYQAIHDHIRF</sequence>
<dbReference type="EMBL" id="AHSR01000042">
    <property type="protein sequence ID" value="EMC22417.1"/>
    <property type="molecule type" value="Genomic_DNA"/>
</dbReference>
<evidence type="ECO:0000259" key="11">
    <source>
        <dbReference type="Pfam" id="PF13393"/>
    </source>
</evidence>
<comment type="caution">
    <text evidence="12">The sequence shown here is derived from an EMBL/GenBank/DDBJ whole genome shotgun (WGS) entry which is preliminary data.</text>
</comment>
<comment type="miscellaneous">
    <text evidence="9">This function is generally fulfilled by the C-terminal part of HisG, which is missing in some bacteria such as this one.</text>
</comment>
<comment type="subcellular location">
    <subcellularLocation>
        <location evidence="1 9">Cytoplasm</location>
    </subcellularLocation>
</comment>
<dbReference type="PANTHER" id="PTHR43707:SF6">
    <property type="entry name" value="ATP PHOSPHORIBOSYLTRANSFERASE REGULATORY SUBUNIT"/>
    <property type="match status" value="1"/>
</dbReference>
<comment type="similarity">
    <text evidence="3 9">Belongs to the class-II aminoacyl-tRNA synthetase family. HisZ subfamily.</text>
</comment>
<dbReference type="HAMAP" id="MF_00125">
    <property type="entry name" value="HisZ"/>
    <property type="match status" value="1"/>
</dbReference>
<dbReference type="GO" id="GO:0140096">
    <property type="term" value="F:catalytic activity, acting on a protein"/>
    <property type="evidence" value="ECO:0007669"/>
    <property type="project" value="UniProtKB-ARBA"/>
</dbReference>
<evidence type="ECO:0000256" key="2">
    <source>
        <dbReference type="ARBA" id="ARBA00004667"/>
    </source>
</evidence>
<dbReference type="PIRSF" id="PIRSF001549">
    <property type="entry name" value="His-tRNA_synth"/>
    <property type="match status" value="1"/>
</dbReference>
<dbReference type="GO" id="GO:0006427">
    <property type="term" value="P:histidyl-tRNA aminoacylation"/>
    <property type="evidence" value="ECO:0007669"/>
    <property type="project" value="TreeGrafter"/>
</dbReference>
<gene>
    <name evidence="9" type="primary">hisZ</name>
    <name evidence="12" type="ORF">SMU82_08635</name>
</gene>
<dbReference type="Pfam" id="PF13393">
    <property type="entry name" value="tRNA-synt_His"/>
    <property type="match status" value="1"/>
</dbReference>
<dbReference type="InterPro" id="IPR004516">
    <property type="entry name" value="HisRS/HisZ"/>
</dbReference>
<dbReference type="GO" id="GO:0000105">
    <property type="term" value="P:L-histidine biosynthetic process"/>
    <property type="evidence" value="ECO:0007669"/>
    <property type="project" value="UniProtKB-UniRule"/>
</dbReference>
<evidence type="ECO:0000256" key="1">
    <source>
        <dbReference type="ARBA" id="ARBA00004496"/>
    </source>
</evidence>
<dbReference type="SUPFAM" id="SSF55681">
    <property type="entry name" value="Class II aaRS and biotin synthetases"/>
    <property type="match status" value="1"/>
</dbReference>
<dbReference type="Proteomes" id="UP000011676">
    <property type="component" value="Unassembled WGS sequence"/>
</dbReference>
<comment type="subunit">
    <text evidence="9">Heteromultimer composed of HisG and HisZ subunits.</text>
</comment>
<evidence type="ECO:0000313" key="13">
    <source>
        <dbReference type="Proteomes" id="UP000011676"/>
    </source>
</evidence>
<dbReference type="RefSeq" id="WP_002283669.1">
    <property type="nucleotide sequence ID" value="NZ_AHSR01000042.1"/>
</dbReference>
<dbReference type="InterPro" id="IPR041715">
    <property type="entry name" value="HisRS-like_core"/>
</dbReference>
<keyword evidence="12" id="KW-0436">Ligase</keyword>
<dbReference type="InterPro" id="IPR045864">
    <property type="entry name" value="aa-tRNA-synth_II/BPL/LPL"/>
</dbReference>
<keyword evidence="5 9" id="KW-0963">Cytoplasm</keyword>
<evidence type="ECO:0000256" key="9">
    <source>
        <dbReference type="HAMAP-Rule" id="MF_00125"/>
    </source>
</evidence>
<evidence type="ECO:0000256" key="3">
    <source>
        <dbReference type="ARBA" id="ARBA00005539"/>
    </source>
</evidence>
<dbReference type="Gene3D" id="3.30.930.10">
    <property type="entry name" value="Bira Bifunctional Protein, Domain 2"/>
    <property type="match status" value="1"/>
</dbReference>
<feature type="binding site" evidence="10">
    <location>
        <begin position="75"/>
        <end position="77"/>
    </location>
    <ligand>
        <name>L-histidine</name>
        <dbReference type="ChEBI" id="CHEBI:57595"/>
    </ligand>
</feature>
<feature type="binding site" evidence="10">
    <location>
        <begin position="263"/>
        <end position="264"/>
    </location>
    <ligand>
        <name>L-histidine</name>
        <dbReference type="ChEBI" id="CHEBI:57595"/>
    </ligand>
</feature>
<evidence type="ECO:0000256" key="4">
    <source>
        <dbReference type="ARBA" id="ARBA00020397"/>
    </source>
</evidence>
<dbReference type="GO" id="GO:0004821">
    <property type="term" value="F:histidine-tRNA ligase activity"/>
    <property type="evidence" value="ECO:0007669"/>
    <property type="project" value="TreeGrafter"/>
</dbReference>
<feature type="domain" description="Class II Histidinyl-tRNA synthetase (HisRS)-like catalytic core" evidence="11">
    <location>
        <begin position="9"/>
        <end position="310"/>
    </location>
</feature>
<reference evidence="12 13" key="1">
    <citation type="journal article" date="2013" name="Mol. Biol. Evol.">
        <title>Evolutionary and population genomics of the cavity causing bacteria Streptococcus mutans.</title>
        <authorList>
            <person name="Cornejo O.E."/>
            <person name="Lefebure T."/>
            <person name="Pavinski Bitar P.D."/>
            <person name="Lang P."/>
            <person name="Richards V.P."/>
            <person name="Eilertson K."/>
            <person name="Do T."/>
            <person name="Beighton D."/>
            <person name="Zeng L."/>
            <person name="Ahn S.J."/>
            <person name="Burne R.A."/>
            <person name="Siepel A."/>
            <person name="Bustamante C.D."/>
            <person name="Stanhope M.J."/>
        </authorList>
    </citation>
    <scope>NUCLEOTIDE SEQUENCE [LARGE SCALE GENOMIC DNA]</scope>
    <source>
        <strain evidence="12 13">SM6</strain>
    </source>
</reference>
<evidence type="ECO:0000313" key="12">
    <source>
        <dbReference type="EMBL" id="EMC22417.1"/>
    </source>
</evidence>
<protein>
    <recommendedName>
        <fullName evidence="4 9">ATP phosphoribosyltransferase regulatory subunit</fullName>
    </recommendedName>
</protein>
<accession>A0A829BSK6</accession>